<feature type="region of interest" description="Disordered" evidence="1">
    <location>
        <begin position="52"/>
        <end position="100"/>
    </location>
</feature>
<feature type="transmembrane region" description="Helical" evidence="2">
    <location>
        <begin position="23"/>
        <end position="45"/>
    </location>
</feature>
<evidence type="ECO:0000313" key="4">
    <source>
        <dbReference type="Proteomes" id="UP000809273"/>
    </source>
</evidence>
<keyword evidence="2" id="KW-0472">Membrane</keyword>
<protein>
    <submittedName>
        <fullName evidence="3">Uncharacterized protein</fullName>
    </submittedName>
</protein>
<feature type="compositionally biased region" description="Acidic residues" evidence="1">
    <location>
        <begin position="79"/>
        <end position="100"/>
    </location>
</feature>
<organism evidence="3 4">
    <name type="scientific">Candidatus Zymogenus saltonus</name>
    <dbReference type="NCBI Taxonomy" id="2844893"/>
    <lineage>
        <taxon>Bacteria</taxon>
        <taxon>Deltaproteobacteria</taxon>
        <taxon>Candidatus Zymogenia</taxon>
        <taxon>Candidatus Zymogeniales</taxon>
        <taxon>Candidatus Zymogenaceae</taxon>
        <taxon>Candidatus Zymogenus</taxon>
    </lineage>
</organism>
<dbReference type="AlphaFoldDB" id="A0A9D8PM79"/>
<reference evidence="3" key="2">
    <citation type="submission" date="2021-01" db="EMBL/GenBank/DDBJ databases">
        <authorList>
            <person name="Hahn C.R."/>
            <person name="Youssef N.H."/>
            <person name="Elshahed M."/>
        </authorList>
    </citation>
    <scope>NUCLEOTIDE SEQUENCE</scope>
    <source>
        <strain evidence="3">Zod_Metabat.24</strain>
    </source>
</reference>
<proteinExistence type="predicted"/>
<feature type="compositionally biased region" description="Basic and acidic residues" evidence="1">
    <location>
        <begin position="60"/>
        <end position="78"/>
    </location>
</feature>
<name>A0A9D8PM79_9DELT</name>
<gene>
    <name evidence="3" type="ORF">JW984_01340</name>
</gene>
<keyword evidence="2" id="KW-0812">Transmembrane</keyword>
<evidence type="ECO:0000256" key="2">
    <source>
        <dbReference type="SAM" id="Phobius"/>
    </source>
</evidence>
<dbReference type="Proteomes" id="UP000809273">
    <property type="component" value="Unassembled WGS sequence"/>
</dbReference>
<dbReference type="EMBL" id="JAFGIX010000007">
    <property type="protein sequence ID" value="MBN1571818.1"/>
    <property type="molecule type" value="Genomic_DNA"/>
</dbReference>
<evidence type="ECO:0000313" key="3">
    <source>
        <dbReference type="EMBL" id="MBN1571818.1"/>
    </source>
</evidence>
<reference evidence="3" key="1">
    <citation type="journal article" date="2021" name="Environ. Microbiol.">
        <title>Genomic characterization of three novel Desulfobacterota classes expand the metabolic and phylogenetic diversity of the phylum.</title>
        <authorList>
            <person name="Murphy C.L."/>
            <person name="Biggerstaff J."/>
            <person name="Eichhorn A."/>
            <person name="Ewing E."/>
            <person name="Shahan R."/>
            <person name="Soriano D."/>
            <person name="Stewart S."/>
            <person name="VanMol K."/>
            <person name="Walker R."/>
            <person name="Walters P."/>
            <person name="Elshahed M.S."/>
            <person name="Youssef N.H."/>
        </authorList>
    </citation>
    <scope>NUCLEOTIDE SEQUENCE</scope>
    <source>
        <strain evidence="3">Zod_Metabat.24</strain>
    </source>
</reference>
<comment type="caution">
    <text evidence="3">The sequence shown here is derived from an EMBL/GenBank/DDBJ whole genome shotgun (WGS) entry which is preliminary data.</text>
</comment>
<accession>A0A9D8PM79</accession>
<evidence type="ECO:0000256" key="1">
    <source>
        <dbReference type="SAM" id="MobiDB-lite"/>
    </source>
</evidence>
<keyword evidence="2" id="KW-1133">Transmembrane helix</keyword>
<sequence length="274" mass="30036">MVTRRDKGAKVKKKSIGTTPGRIVRIVSLVAGFVLLGTIFLMIVIPRERGTVAPPAGDFSAKDGAAEKIKENETKEAPETDDDNTVIEDSEEPAELGEEEVDADKDVVGEEKGIPDFSGVYTGTGESETADSKTVWEVSMELSGDSYVYIEGKVNHVEDTVKGTGSGMEFTISENSVELKISATDKDDILISSRFDKNTVNIFSLNEQRQFFLYVTPKKVNINTVLLREKLPSVKEHTPLIDMSGFMKEDGDVVGMLRSPFVPMVEYSLELVGD</sequence>